<dbReference type="WBParaSite" id="HPLM_0001411701-mRNA-1">
    <property type="protein sequence ID" value="HPLM_0001411701-mRNA-1"/>
    <property type="gene ID" value="HPLM_0001411701"/>
</dbReference>
<evidence type="ECO:0000313" key="16">
    <source>
        <dbReference type="Proteomes" id="UP000268014"/>
    </source>
</evidence>
<dbReference type="InterPro" id="IPR056619">
    <property type="entry name" value="C8-3_MUC4"/>
</dbReference>
<evidence type="ECO:0000313" key="15">
    <source>
        <dbReference type="EMBL" id="VDO51868.1"/>
    </source>
</evidence>
<evidence type="ECO:0000256" key="3">
    <source>
        <dbReference type="ARBA" id="ARBA00022729"/>
    </source>
</evidence>
<keyword evidence="7" id="KW-0768">Sushi</keyword>
<feature type="region of interest" description="Disordered" evidence="8">
    <location>
        <begin position="193"/>
        <end position="217"/>
    </location>
</feature>
<keyword evidence="3 10" id="KW-0732">Signal</keyword>
<dbReference type="InterPro" id="IPR003886">
    <property type="entry name" value="NIDO_dom"/>
</dbReference>
<accession>A0A158QQ62</accession>
<dbReference type="PANTHER" id="PTHR13802:SF52">
    <property type="entry name" value="MUCIN-4"/>
    <property type="match status" value="1"/>
</dbReference>
<keyword evidence="5 9" id="KW-0472">Membrane</keyword>
<keyword evidence="2 9" id="KW-0812">Transmembrane</keyword>
<feature type="transmembrane region" description="Helical" evidence="9">
    <location>
        <begin position="1201"/>
        <end position="1225"/>
    </location>
</feature>
<feature type="domain" description="VWFD" evidence="14">
    <location>
        <begin position="813"/>
        <end position="1042"/>
    </location>
</feature>
<sequence length="1320" mass="150838">MWRRLTAFASVLVVAFCLLHPPDTSPSQSIFDFIEAIRKVSRIKVNRLLRLYKSSIFRKKRQSYQDYLDNLGRADYDVRIEEGWQNILYPFGAWAMDEQLMGQAGRETQTNLGFDCPFFGFRFNYTFVYPMGMISFAMPSFTTPPWTFPNPAWPKQRDHSFIAPFYADAMYQWIGNTKISNTFYRSVHRPRLDDDEVYNSNNPNSYGTNQNNPQQQYNQPVQYGQTLNTNPLYGQQFGQNVYQPQQPYRKKRQMPGRISQPGMVVDPLLLDNITQTIQEGYTGANGWRAEHAFIVTWYRMAYGGAPRALDVSQFEHVKDWQNTFQLVIATDEIRTFAIFNYARLNWTTSNEAGGLNGFGGKQAAVAGFNGGNGTGWYQLPYSGHGRIWKLGYFSNVLTPGRWIHRIDEVIIPAGCTNASTGGMITAPPWGPMQGGMAINVSGPCLRPNDNIKVNFENWQVDCKRLNRVRARCIMPMFHKTGLVSVRMSRDGGQSFPFFGKFYVVVPDRAPAQISLKDDVDDVNNRWSVYQPYAETLTMSWQALNLTYNFGARVDISLFGYWEDADRSHFVQVDYLAKGVTNSGSYTFKPASLQRQPLVKNAWQKFTFGFVRVSLSDSEDGVLWSKPTPFPWYYLPDWKQHYGLNWALDMCIEWFEYDGKRRNFQMDLTQDTPCPCKMSQALLDLGRYMPIMDCDKDGDTSCPVNKGAQHCIQGVQPSSAGSSQQCCYDYDGYLMFTDDWEPDGDYNRFYQPGTPARAHKFGASPFRQPPFIPTMSNYQLDLMPYRTCCTYAQHCEFYYWRRMTNGCQGYKAPAAGYMYGEPHVVTFDGAKYTFPGKGYFVLVMSDDPTHKLMVQVRLEQPDDTLWHSHVNATVITGIAVQENDSSIVQVEHQFNSTPSHYLYCLSTNSSEVCSHVSKYVDLRNPLQNMNQSEIIIMLKSGIGIQVHESYGMLDVLVSLPPSYNTTCKPGVTASSSLNAVDGTARCYTTLGLLGTYNNDINDDLTSSTGQVTRSSGDTFTASTTQMIYDQFGSTWRVDGKNDKIGAVLFSEQFKPIYNPLLFASTDYTPVFWPQYLDMNASRVFTMEQVTSTCQGVPQCEYDYTMTGRREVGLTTLRKQKNFFAMQKSGSKQLISCGPLLKKEGVVKTPANGNYLDGDSVTFSCKPKYYIHGDIERTCRNGTWSPGWWAWCRDRNLEYALKWMTALLSIFGIVMVFVIFFCILWNIRRRKQMEHTQRILEKVSCAHVGWTRLRSVETRIISNIRPFWSQPKFVDVDLWVLRQSNDASIPLLCSLLRSAARLLGFRLWSSVNTLCNLLKFVK</sequence>
<dbReference type="Pfam" id="PF00084">
    <property type="entry name" value="Sushi"/>
    <property type="match status" value="1"/>
</dbReference>
<dbReference type="SUPFAM" id="SSF81296">
    <property type="entry name" value="E set domains"/>
    <property type="match status" value="1"/>
</dbReference>
<proteinExistence type="predicted"/>
<evidence type="ECO:0000259" key="11">
    <source>
        <dbReference type="PROSITE" id="PS50856"/>
    </source>
</evidence>
<dbReference type="PROSITE" id="PS51220">
    <property type="entry name" value="NIDO"/>
    <property type="match status" value="1"/>
</dbReference>
<evidence type="ECO:0000256" key="7">
    <source>
        <dbReference type="PROSITE-ProRule" id="PRU00302"/>
    </source>
</evidence>
<dbReference type="InterPro" id="IPR000436">
    <property type="entry name" value="Sushi_SCR_CCP_dom"/>
</dbReference>
<dbReference type="Pfam" id="PF03782">
    <property type="entry name" value="AMOP"/>
    <property type="match status" value="1"/>
</dbReference>
<dbReference type="SMART" id="SM00723">
    <property type="entry name" value="AMOP"/>
    <property type="match status" value="1"/>
</dbReference>
<dbReference type="STRING" id="6290.A0A158QQ62"/>
<evidence type="ECO:0000256" key="1">
    <source>
        <dbReference type="ARBA" id="ARBA00004370"/>
    </source>
</evidence>
<evidence type="ECO:0000259" key="12">
    <source>
        <dbReference type="PROSITE" id="PS50923"/>
    </source>
</evidence>
<keyword evidence="4 9" id="KW-1133">Transmembrane helix</keyword>
<comment type="caution">
    <text evidence="7">Lacks conserved residue(s) required for the propagation of feature annotation.</text>
</comment>
<feature type="disulfide bond" evidence="7">
    <location>
        <begin position="1163"/>
        <end position="1190"/>
    </location>
</feature>
<dbReference type="CDD" id="cd00033">
    <property type="entry name" value="CCP"/>
    <property type="match status" value="1"/>
</dbReference>
<keyword evidence="16" id="KW-1185">Reference proteome</keyword>
<reference evidence="15 16" key="2">
    <citation type="submission" date="2018-11" db="EMBL/GenBank/DDBJ databases">
        <authorList>
            <consortium name="Pathogen Informatics"/>
        </authorList>
    </citation>
    <scope>NUCLEOTIDE SEQUENCE [LARGE SCALE GENOMIC DNA]</scope>
    <source>
        <strain evidence="15 16">MHpl1</strain>
    </source>
</reference>
<evidence type="ECO:0000256" key="8">
    <source>
        <dbReference type="SAM" id="MobiDB-lite"/>
    </source>
</evidence>
<protein>
    <submittedName>
        <fullName evidence="17">AMOP domain protein</fullName>
    </submittedName>
</protein>
<gene>
    <name evidence="15" type="ORF">HPLM_LOCUS14109</name>
</gene>
<name>A0A158QQ62_HAEPC</name>
<dbReference type="Proteomes" id="UP000268014">
    <property type="component" value="Unassembled WGS sequence"/>
</dbReference>
<dbReference type="SMART" id="SM00539">
    <property type="entry name" value="NIDO"/>
    <property type="match status" value="1"/>
</dbReference>
<dbReference type="InterPro" id="IPR005533">
    <property type="entry name" value="AMOP_dom"/>
</dbReference>
<feature type="chain" id="PRO_5043135555" evidence="10">
    <location>
        <begin position="28"/>
        <end position="1320"/>
    </location>
</feature>
<dbReference type="OMA" id="FYYWRRM"/>
<dbReference type="Pfam" id="PF23263">
    <property type="entry name" value="C8-3_MUC4"/>
    <property type="match status" value="1"/>
</dbReference>
<dbReference type="Gene3D" id="2.10.70.10">
    <property type="entry name" value="Complement Module, domain 1"/>
    <property type="match status" value="1"/>
</dbReference>
<evidence type="ECO:0000256" key="10">
    <source>
        <dbReference type="SAM" id="SignalP"/>
    </source>
</evidence>
<feature type="domain" description="Sushi" evidence="12">
    <location>
        <begin position="1133"/>
        <end position="1192"/>
    </location>
</feature>
<dbReference type="Pfam" id="PF00094">
    <property type="entry name" value="VWD"/>
    <property type="match status" value="1"/>
</dbReference>
<dbReference type="InterPro" id="IPR014756">
    <property type="entry name" value="Ig_E-set"/>
</dbReference>
<dbReference type="Pfam" id="PF06119">
    <property type="entry name" value="NIDO"/>
    <property type="match status" value="1"/>
</dbReference>
<dbReference type="PANTHER" id="PTHR13802">
    <property type="entry name" value="MUCIN 4-RELATED"/>
    <property type="match status" value="1"/>
</dbReference>
<dbReference type="InterPro" id="IPR035976">
    <property type="entry name" value="Sushi/SCR/CCP_sf"/>
</dbReference>
<dbReference type="EMBL" id="UZAF01018451">
    <property type="protein sequence ID" value="VDO51868.1"/>
    <property type="molecule type" value="Genomic_DNA"/>
</dbReference>
<dbReference type="PROSITE" id="PS50923">
    <property type="entry name" value="SUSHI"/>
    <property type="match status" value="1"/>
</dbReference>
<evidence type="ECO:0000259" key="14">
    <source>
        <dbReference type="PROSITE" id="PS51233"/>
    </source>
</evidence>
<dbReference type="PROSITE" id="PS50856">
    <property type="entry name" value="AMOP"/>
    <property type="match status" value="1"/>
</dbReference>
<feature type="compositionally biased region" description="Low complexity" evidence="8">
    <location>
        <begin position="207"/>
        <end position="217"/>
    </location>
</feature>
<dbReference type="InterPro" id="IPR001846">
    <property type="entry name" value="VWF_type-D"/>
</dbReference>
<evidence type="ECO:0000259" key="13">
    <source>
        <dbReference type="PROSITE" id="PS51220"/>
    </source>
</evidence>
<dbReference type="InterPro" id="IPR013783">
    <property type="entry name" value="Ig-like_fold"/>
</dbReference>
<evidence type="ECO:0000256" key="5">
    <source>
        <dbReference type="ARBA" id="ARBA00023136"/>
    </source>
</evidence>
<dbReference type="SMART" id="SM00032">
    <property type="entry name" value="CCP"/>
    <property type="match status" value="1"/>
</dbReference>
<dbReference type="SUPFAM" id="SSF57535">
    <property type="entry name" value="Complement control module/SCR domain"/>
    <property type="match status" value="1"/>
</dbReference>
<comment type="subcellular location">
    <subcellularLocation>
        <location evidence="1">Membrane</location>
    </subcellularLocation>
</comment>
<feature type="domain" description="NIDO" evidence="13">
    <location>
        <begin position="236"/>
        <end position="409"/>
    </location>
</feature>
<dbReference type="GO" id="GO:0007160">
    <property type="term" value="P:cell-matrix adhesion"/>
    <property type="evidence" value="ECO:0007669"/>
    <property type="project" value="InterPro"/>
</dbReference>
<feature type="signal peptide" evidence="10">
    <location>
        <begin position="1"/>
        <end position="27"/>
    </location>
</feature>
<evidence type="ECO:0000256" key="4">
    <source>
        <dbReference type="ARBA" id="ARBA00022989"/>
    </source>
</evidence>
<reference evidence="17" key="1">
    <citation type="submission" date="2016-04" db="UniProtKB">
        <authorList>
            <consortium name="WormBaseParasite"/>
        </authorList>
    </citation>
    <scope>IDENTIFICATION</scope>
</reference>
<keyword evidence="6 7" id="KW-1015">Disulfide bond</keyword>
<dbReference type="OrthoDB" id="6051552at2759"/>
<dbReference type="SMART" id="SM00216">
    <property type="entry name" value="VWD"/>
    <property type="match status" value="1"/>
</dbReference>
<evidence type="ECO:0000256" key="9">
    <source>
        <dbReference type="SAM" id="Phobius"/>
    </source>
</evidence>
<organism evidence="17">
    <name type="scientific">Haemonchus placei</name>
    <name type="common">Barber's pole worm</name>
    <dbReference type="NCBI Taxonomy" id="6290"/>
    <lineage>
        <taxon>Eukaryota</taxon>
        <taxon>Metazoa</taxon>
        <taxon>Ecdysozoa</taxon>
        <taxon>Nematoda</taxon>
        <taxon>Chromadorea</taxon>
        <taxon>Rhabditida</taxon>
        <taxon>Rhabditina</taxon>
        <taxon>Rhabditomorpha</taxon>
        <taxon>Strongyloidea</taxon>
        <taxon>Trichostrongylidae</taxon>
        <taxon>Haemonchus</taxon>
    </lineage>
</organism>
<evidence type="ECO:0000256" key="6">
    <source>
        <dbReference type="ARBA" id="ARBA00023157"/>
    </source>
</evidence>
<dbReference type="GO" id="GO:0016020">
    <property type="term" value="C:membrane"/>
    <property type="evidence" value="ECO:0007669"/>
    <property type="project" value="UniProtKB-SubCell"/>
</dbReference>
<evidence type="ECO:0000256" key="2">
    <source>
        <dbReference type="ARBA" id="ARBA00022692"/>
    </source>
</evidence>
<feature type="domain" description="AMOP" evidence="11">
    <location>
        <begin position="642"/>
        <end position="801"/>
    </location>
</feature>
<dbReference type="PROSITE" id="PS51233">
    <property type="entry name" value="VWFD"/>
    <property type="match status" value="1"/>
</dbReference>
<evidence type="ECO:0000313" key="17">
    <source>
        <dbReference type="WBParaSite" id="HPLM_0001411701-mRNA-1"/>
    </source>
</evidence>
<dbReference type="Gene3D" id="2.60.40.10">
    <property type="entry name" value="Immunoglobulins"/>
    <property type="match status" value="1"/>
</dbReference>
<dbReference type="InterPro" id="IPR051495">
    <property type="entry name" value="Epithelial_Barrier/Signaling"/>
</dbReference>